<gene>
    <name evidence="2" type="ORF">SAMN02746065_12074</name>
</gene>
<feature type="domain" description="DUF5619" evidence="1">
    <location>
        <begin position="13"/>
        <end position="97"/>
    </location>
</feature>
<dbReference type="RefSeq" id="WP_084070987.1">
    <property type="nucleotide sequence ID" value="NZ_FWXY01000020.1"/>
</dbReference>
<keyword evidence="3" id="KW-1185">Reference proteome</keyword>
<dbReference type="InterPro" id="IPR041145">
    <property type="entry name" value="DUF5619"/>
</dbReference>
<name>A0A1W2DVG6_9BACT</name>
<dbReference type="STRING" id="1121400.SAMN02746065_12074"/>
<dbReference type="EMBL" id="FWXY01000020">
    <property type="protein sequence ID" value="SMD01008.1"/>
    <property type="molecule type" value="Genomic_DNA"/>
</dbReference>
<dbReference type="OrthoDB" id="5518218at2"/>
<dbReference type="Pfam" id="PF18505">
    <property type="entry name" value="DUF5619"/>
    <property type="match status" value="1"/>
</dbReference>
<reference evidence="2 3" key="1">
    <citation type="submission" date="2017-04" db="EMBL/GenBank/DDBJ databases">
        <authorList>
            <person name="Afonso C.L."/>
            <person name="Miller P.J."/>
            <person name="Scott M.A."/>
            <person name="Spackman E."/>
            <person name="Goraichik I."/>
            <person name="Dimitrov K.M."/>
            <person name="Suarez D.L."/>
            <person name="Swayne D.E."/>
        </authorList>
    </citation>
    <scope>NUCLEOTIDE SEQUENCE [LARGE SCALE GENOMIC DNA]</scope>
    <source>
        <strain evidence="2 3">DSM 3385</strain>
    </source>
</reference>
<dbReference type="AlphaFoldDB" id="A0A1W2DVG6"/>
<protein>
    <recommendedName>
        <fullName evidence="1">DUF5619 domain-containing protein</fullName>
    </recommendedName>
</protein>
<organism evidence="2 3">
    <name type="scientific">Desulfocicer vacuolatum DSM 3385</name>
    <dbReference type="NCBI Taxonomy" id="1121400"/>
    <lineage>
        <taxon>Bacteria</taxon>
        <taxon>Pseudomonadati</taxon>
        <taxon>Thermodesulfobacteriota</taxon>
        <taxon>Desulfobacteria</taxon>
        <taxon>Desulfobacterales</taxon>
        <taxon>Desulfobacteraceae</taxon>
        <taxon>Desulfocicer</taxon>
    </lineage>
</organism>
<sequence length="100" mass="11275">MQISPEDNAREKETLQYTIDDPDLDFTMAKNNVKEMVTSTYGNAMILSWKDGTTGKFYPTFACGDGKTNVEPWIYYAQTRGANLTVDVNDGAYVFMILIL</sequence>
<dbReference type="Proteomes" id="UP000192418">
    <property type="component" value="Unassembled WGS sequence"/>
</dbReference>
<dbReference type="Gene3D" id="3.30.1490.340">
    <property type="match status" value="1"/>
</dbReference>
<accession>A0A1W2DVG6</accession>
<evidence type="ECO:0000313" key="3">
    <source>
        <dbReference type="Proteomes" id="UP000192418"/>
    </source>
</evidence>
<proteinExistence type="predicted"/>
<evidence type="ECO:0000259" key="1">
    <source>
        <dbReference type="Pfam" id="PF18505"/>
    </source>
</evidence>
<evidence type="ECO:0000313" key="2">
    <source>
        <dbReference type="EMBL" id="SMD01008.1"/>
    </source>
</evidence>